<evidence type="ECO:0000256" key="4">
    <source>
        <dbReference type="ARBA" id="ARBA00023136"/>
    </source>
</evidence>
<dbReference type="AlphaFoldDB" id="A0AB35T6L9"/>
<feature type="transmembrane region" description="Helical" evidence="5">
    <location>
        <begin position="63"/>
        <end position="84"/>
    </location>
</feature>
<sequence length="260" mass="28401">MRGVGQFYPGESALHGLDPRAKIVASVALVVGVFLVGSVWGFLFFAGFIALMVRVSGVPVRRFLAFLRPVLFIIALTIFFQVLFSREGNLLFELGFVRIFDGGLATGAYLAARIVVLVMSAALLTATTAPVNLTDGIEDLLSPLKRFRFPAHEVAMMMTITLRFIPTLDEEAQKIMRAQAARGAEFSEGGLIRRARALVPILIPLTVGAFRRADELAEAMESRGYRGGEGRTRYRELAFRRRDVLTLAVVAAVIVAAALL</sequence>
<comment type="caution">
    <text evidence="6">The sequence shown here is derived from an EMBL/GenBank/DDBJ whole genome shotgun (WGS) entry which is preliminary data.</text>
</comment>
<dbReference type="InterPro" id="IPR003339">
    <property type="entry name" value="ABC/ECF_trnsptr_transmembrane"/>
</dbReference>
<evidence type="ECO:0000256" key="5">
    <source>
        <dbReference type="SAM" id="Phobius"/>
    </source>
</evidence>
<gene>
    <name evidence="6" type="ORF">SIL72_11230</name>
</gene>
<comment type="subcellular location">
    <subcellularLocation>
        <location evidence="1">Membrane</location>
        <topology evidence="1">Multi-pass membrane protein</topology>
    </subcellularLocation>
</comment>
<keyword evidence="2 5" id="KW-0812">Transmembrane</keyword>
<name>A0AB35T6L9_RUBRA</name>
<keyword evidence="4 5" id="KW-0472">Membrane</keyword>
<protein>
    <submittedName>
        <fullName evidence="6">Energy-coupling factor transporter transmembrane component T</fullName>
    </submittedName>
</protein>
<dbReference type="PANTHER" id="PTHR33514:SF13">
    <property type="entry name" value="PROTEIN ABCI12, CHLOROPLASTIC"/>
    <property type="match status" value="1"/>
</dbReference>
<evidence type="ECO:0000256" key="2">
    <source>
        <dbReference type="ARBA" id="ARBA00022692"/>
    </source>
</evidence>
<feature type="transmembrane region" description="Helical" evidence="5">
    <location>
        <begin position="23"/>
        <end position="51"/>
    </location>
</feature>
<accession>A0AB35T6L9</accession>
<evidence type="ECO:0000313" key="7">
    <source>
        <dbReference type="Proteomes" id="UP001281130"/>
    </source>
</evidence>
<dbReference type="EMBL" id="JAWXXX010000001">
    <property type="protein sequence ID" value="MDX5894597.1"/>
    <property type="molecule type" value="Genomic_DNA"/>
</dbReference>
<feature type="transmembrane region" description="Helical" evidence="5">
    <location>
        <begin position="104"/>
        <end position="124"/>
    </location>
</feature>
<keyword evidence="3 5" id="KW-1133">Transmembrane helix</keyword>
<dbReference type="CDD" id="cd16914">
    <property type="entry name" value="EcfT"/>
    <property type="match status" value="1"/>
</dbReference>
<organism evidence="6 7">
    <name type="scientific">Rubrobacter radiotolerans</name>
    <name type="common">Arthrobacter radiotolerans</name>
    <dbReference type="NCBI Taxonomy" id="42256"/>
    <lineage>
        <taxon>Bacteria</taxon>
        <taxon>Bacillati</taxon>
        <taxon>Actinomycetota</taxon>
        <taxon>Rubrobacteria</taxon>
        <taxon>Rubrobacterales</taxon>
        <taxon>Rubrobacteraceae</taxon>
        <taxon>Rubrobacter</taxon>
    </lineage>
</organism>
<evidence type="ECO:0000256" key="1">
    <source>
        <dbReference type="ARBA" id="ARBA00004141"/>
    </source>
</evidence>
<dbReference type="Proteomes" id="UP001281130">
    <property type="component" value="Unassembled WGS sequence"/>
</dbReference>
<dbReference type="GO" id="GO:0005886">
    <property type="term" value="C:plasma membrane"/>
    <property type="evidence" value="ECO:0007669"/>
    <property type="project" value="TreeGrafter"/>
</dbReference>
<proteinExistence type="predicted"/>
<dbReference type="PANTHER" id="PTHR33514">
    <property type="entry name" value="PROTEIN ABCI12, CHLOROPLASTIC"/>
    <property type="match status" value="1"/>
</dbReference>
<evidence type="ECO:0000256" key="3">
    <source>
        <dbReference type="ARBA" id="ARBA00022989"/>
    </source>
</evidence>
<reference evidence="6" key="1">
    <citation type="submission" date="2023-11" db="EMBL/GenBank/DDBJ databases">
        <title>MicrobeMod: A computational toolkit for identifying prokaryotic methylation and restriction-modification with nanopore sequencing.</title>
        <authorList>
            <person name="Crits-Christoph A."/>
            <person name="Kang S.C."/>
            <person name="Lee H."/>
            <person name="Ostrov N."/>
        </authorList>
    </citation>
    <scope>NUCLEOTIDE SEQUENCE</scope>
    <source>
        <strain evidence="6">ATCC 51242</strain>
    </source>
</reference>
<dbReference type="Pfam" id="PF02361">
    <property type="entry name" value="CbiQ"/>
    <property type="match status" value="1"/>
</dbReference>
<dbReference type="RefSeq" id="WP_038684745.1">
    <property type="nucleotide sequence ID" value="NZ_CP007514.1"/>
</dbReference>
<evidence type="ECO:0000313" key="6">
    <source>
        <dbReference type="EMBL" id="MDX5894597.1"/>
    </source>
</evidence>
<feature type="transmembrane region" description="Helical" evidence="5">
    <location>
        <begin position="243"/>
        <end position="259"/>
    </location>
</feature>